<evidence type="ECO:0000256" key="6">
    <source>
        <dbReference type="ARBA" id="ARBA00049157"/>
    </source>
</evidence>
<evidence type="ECO:0000256" key="7">
    <source>
        <dbReference type="HAMAP-Rule" id="MF_01215"/>
    </source>
</evidence>
<dbReference type="FunFam" id="3.20.20.70:FF:000157">
    <property type="entry name" value="Orotidine 5'-phosphate decarboxylase"/>
    <property type="match status" value="1"/>
</dbReference>
<keyword evidence="4 7" id="KW-0665">Pyrimidine biosynthesis</keyword>
<dbReference type="HAMAP" id="MF_01215">
    <property type="entry name" value="OMPdecase_type2"/>
    <property type="match status" value="1"/>
</dbReference>
<keyword evidence="5 7" id="KW-0456">Lyase</keyword>
<dbReference type="Gene3D" id="3.20.20.70">
    <property type="entry name" value="Aldolase class I"/>
    <property type="match status" value="1"/>
</dbReference>
<protein>
    <recommendedName>
        <fullName evidence="7">Orotidine 5'-phosphate decarboxylase</fullName>
        <ecNumber evidence="7">4.1.1.23</ecNumber>
    </recommendedName>
    <alternativeName>
        <fullName evidence="7">OMP decarboxylase</fullName>
        <shortName evidence="7">OMPDCase</shortName>
        <shortName evidence="7">OMPdecase</shortName>
    </alternativeName>
</protein>
<dbReference type="PANTHER" id="PTHR43375:SF1">
    <property type="entry name" value="OROTIDINE 5'-PHOSPHATE DECARBOXYLASE"/>
    <property type="match status" value="1"/>
</dbReference>
<dbReference type="GO" id="GO:0004590">
    <property type="term" value="F:orotidine-5'-phosphate decarboxylase activity"/>
    <property type="evidence" value="ECO:0007669"/>
    <property type="project" value="UniProtKB-UniRule"/>
</dbReference>
<dbReference type="InterPro" id="IPR001754">
    <property type="entry name" value="OMPdeCOase_dom"/>
</dbReference>
<name>A0A2N9PC96_9FLAO</name>
<dbReference type="EMBL" id="OLKH01000108">
    <property type="protein sequence ID" value="SPE77955.1"/>
    <property type="molecule type" value="Genomic_DNA"/>
</dbReference>
<dbReference type="SUPFAM" id="SSF51366">
    <property type="entry name" value="Ribulose-phoshate binding barrel"/>
    <property type="match status" value="1"/>
</dbReference>
<evidence type="ECO:0000256" key="3">
    <source>
        <dbReference type="ARBA" id="ARBA00022793"/>
    </source>
</evidence>
<dbReference type="CDD" id="cd04725">
    <property type="entry name" value="OMP_decarboxylase_like"/>
    <property type="match status" value="1"/>
</dbReference>
<comment type="catalytic activity">
    <reaction evidence="6 7">
        <text>orotidine 5'-phosphate + H(+) = UMP + CO2</text>
        <dbReference type="Rhea" id="RHEA:11596"/>
        <dbReference type="ChEBI" id="CHEBI:15378"/>
        <dbReference type="ChEBI" id="CHEBI:16526"/>
        <dbReference type="ChEBI" id="CHEBI:57538"/>
        <dbReference type="ChEBI" id="CHEBI:57865"/>
        <dbReference type="EC" id="4.1.1.23"/>
    </reaction>
</comment>
<gene>
    <name evidence="7" type="primary">pyrF</name>
    <name evidence="9" type="ORF">FLACOL_01969</name>
</gene>
<organism evidence="9 10">
    <name type="scientific">Flavobacterium columnare</name>
    <dbReference type="NCBI Taxonomy" id="996"/>
    <lineage>
        <taxon>Bacteria</taxon>
        <taxon>Pseudomonadati</taxon>
        <taxon>Bacteroidota</taxon>
        <taxon>Flavobacteriia</taxon>
        <taxon>Flavobacteriales</taxon>
        <taxon>Flavobacteriaceae</taxon>
        <taxon>Flavobacterium</taxon>
    </lineage>
</organism>
<dbReference type="EC" id="4.1.1.23" evidence="7"/>
<dbReference type="GO" id="GO:0006207">
    <property type="term" value="P:'de novo' pyrimidine nucleobase biosynthetic process"/>
    <property type="evidence" value="ECO:0007669"/>
    <property type="project" value="InterPro"/>
</dbReference>
<dbReference type="InterPro" id="IPR011995">
    <property type="entry name" value="OMPdecase_type-2"/>
</dbReference>
<dbReference type="InterPro" id="IPR011060">
    <property type="entry name" value="RibuloseP-bd_barrel"/>
</dbReference>
<comment type="pathway">
    <text evidence="1 7">Pyrimidine metabolism; UMP biosynthesis via de novo pathway; UMP from orotate: step 2/2.</text>
</comment>
<dbReference type="AlphaFoldDB" id="A0A2N9PC96"/>
<proteinExistence type="inferred from homology"/>
<feature type="active site" description="Proton donor" evidence="7">
    <location>
        <position position="129"/>
    </location>
</feature>
<evidence type="ECO:0000313" key="9">
    <source>
        <dbReference type="EMBL" id="SPE77955.1"/>
    </source>
</evidence>
<dbReference type="NCBIfam" id="TIGR02127">
    <property type="entry name" value="pyrF_sub2"/>
    <property type="match status" value="1"/>
</dbReference>
<evidence type="ECO:0000259" key="8">
    <source>
        <dbReference type="SMART" id="SM00934"/>
    </source>
</evidence>
<reference evidence="9 10" key="1">
    <citation type="submission" date="2018-02" db="EMBL/GenBank/DDBJ databases">
        <authorList>
            <person name="Cohen D.B."/>
            <person name="Kent A.D."/>
        </authorList>
    </citation>
    <scope>NUCLEOTIDE SEQUENCE [LARGE SCALE GENOMIC DNA]</scope>
    <source>
        <strain evidence="9">CIP109753</strain>
    </source>
</reference>
<evidence type="ECO:0000256" key="2">
    <source>
        <dbReference type="ARBA" id="ARBA00008847"/>
    </source>
</evidence>
<dbReference type="PANTHER" id="PTHR43375">
    <property type="entry name" value="OROTIDINE 5'-PHOSPHATE DECARBOXYLASE"/>
    <property type="match status" value="1"/>
</dbReference>
<keyword evidence="3 7" id="KW-0210">Decarboxylase</keyword>
<sequence>MQEFPISSKIKIFIKKDVQFEHPFFIFVTQKNKMTTQQLIHQIQEKKSFLCIGLDVDLDKIPQHLLTTEDPVFEFNKAIIDATQDICVAYKPNIAFFEAYGIKGWISLEKTIQYINKNYPQIFTIADAKRGDIGNTSSMYAKAFFEDLKFDSVTVAPYMGKDSVEPFLAFKDKHTIMLALTSNEGAFDFQTLNVNGKELYKQVIETSKNWKNSENLMYVVGATKAEYFQEIRKIIPDSFLLVPGVGAQGGSLQEVCKYGMNSNVGLLVNSSRGIIYASKDKDFALKSREEALKLQNEMKEILISNPTLNLQS</sequence>
<dbReference type="Pfam" id="PF00215">
    <property type="entry name" value="OMPdecase"/>
    <property type="match status" value="1"/>
</dbReference>
<evidence type="ECO:0000256" key="4">
    <source>
        <dbReference type="ARBA" id="ARBA00022975"/>
    </source>
</evidence>
<comment type="similarity">
    <text evidence="2 7">Belongs to the OMP decarboxylase family. Type 2 subfamily.</text>
</comment>
<dbReference type="GO" id="GO:0044205">
    <property type="term" value="P:'de novo' UMP biosynthetic process"/>
    <property type="evidence" value="ECO:0007669"/>
    <property type="project" value="UniProtKB-UniRule"/>
</dbReference>
<dbReference type="Proteomes" id="UP000238180">
    <property type="component" value="Unassembled WGS sequence"/>
</dbReference>
<dbReference type="InterPro" id="IPR013785">
    <property type="entry name" value="Aldolase_TIM"/>
</dbReference>
<evidence type="ECO:0000256" key="5">
    <source>
        <dbReference type="ARBA" id="ARBA00023239"/>
    </source>
</evidence>
<evidence type="ECO:0000313" key="10">
    <source>
        <dbReference type="Proteomes" id="UP000238180"/>
    </source>
</evidence>
<dbReference type="UniPathway" id="UPA00070">
    <property type="reaction ID" value="UER00120"/>
</dbReference>
<dbReference type="SMART" id="SM00934">
    <property type="entry name" value="OMPdecase"/>
    <property type="match status" value="1"/>
</dbReference>
<accession>A0A2N9PC96</accession>
<feature type="domain" description="Orotidine 5'-phosphate decarboxylase" evidence="8">
    <location>
        <begin position="49"/>
        <end position="287"/>
    </location>
</feature>
<evidence type="ECO:0000256" key="1">
    <source>
        <dbReference type="ARBA" id="ARBA00004861"/>
    </source>
</evidence>